<reference evidence="7" key="1">
    <citation type="journal article" date="2019" name="Nat. Commun.">
        <title>The genome of broomcorn millet.</title>
        <authorList>
            <person name="Zou C."/>
            <person name="Miki D."/>
            <person name="Li D."/>
            <person name="Tang Q."/>
            <person name="Xiao L."/>
            <person name="Rajput S."/>
            <person name="Deng P."/>
            <person name="Jia W."/>
            <person name="Huang R."/>
            <person name="Zhang M."/>
            <person name="Sun Y."/>
            <person name="Hu J."/>
            <person name="Fu X."/>
            <person name="Schnable P.S."/>
            <person name="Li F."/>
            <person name="Zhang H."/>
            <person name="Feng B."/>
            <person name="Zhu X."/>
            <person name="Liu R."/>
            <person name="Schnable J.C."/>
            <person name="Zhu J.-K."/>
            <person name="Zhang H."/>
        </authorList>
    </citation>
    <scope>NUCLEOTIDE SEQUENCE [LARGE SCALE GENOMIC DNA]</scope>
</reference>
<evidence type="ECO:0000256" key="1">
    <source>
        <dbReference type="ARBA" id="ARBA00010479"/>
    </source>
</evidence>
<dbReference type="GO" id="GO:0008290">
    <property type="term" value="C:F-actin capping protein complex"/>
    <property type="evidence" value="ECO:0007669"/>
    <property type="project" value="InterPro"/>
</dbReference>
<evidence type="ECO:0000256" key="2">
    <source>
        <dbReference type="ARBA" id="ARBA00014038"/>
    </source>
</evidence>
<gene>
    <name evidence="6" type="ORF">C2845_PM03G15950</name>
</gene>
<dbReference type="InterPro" id="IPR037282">
    <property type="entry name" value="CapZ_alpha/beta"/>
</dbReference>
<protein>
    <recommendedName>
        <fullName evidence="2">F-actin-capping protein subunit alpha</fullName>
    </recommendedName>
</protein>
<dbReference type="PROSITE" id="PS00749">
    <property type="entry name" value="F_ACTIN_CAPPING_A_2"/>
    <property type="match status" value="1"/>
</dbReference>
<feature type="region of interest" description="Disordered" evidence="5">
    <location>
        <begin position="54"/>
        <end position="79"/>
    </location>
</feature>
<evidence type="ECO:0000256" key="5">
    <source>
        <dbReference type="SAM" id="MobiDB-lite"/>
    </source>
</evidence>
<dbReference type="OrthoDB" id="340550at2759"/>
<feature type="region of interest" description="Disordered" evidence="5">
    <location>
        <begin position="1"/>
        <end position="21"/>
    </location>
</feature>
<dbReference type="PROSITE" id="PS00748">
    <property type="entry name" value="F_ACTIN_CAPPING_A_1"/>
    <property type="match status" value="1"/>
</dbReference>
<dbReference type="GO" id="GO:0051016">
    <property type="term" value="P:barbed-end actin filament capping"/>
    <property type="evidence" value="ECO:0007669"/>
    <property type="project" value="InterPro"/>
</dbReference>
<dbReference type="Pfam" id="PF01267">
    <property type="entry name" value="F-actin_cap_A"/>
    <property type="match status" value="2"/>
</dbReference>
<organism evidence="6 7">
    <name type="scientific">Panicum miliaceum</name>
    <name type="common">Proso millet</name>
    <name type="synonym">Broomcorn millet</name>
    <dbReference type="NCBI Taxonomy" id="4540"/>
    <lineage>
        <taxon>Eukaryota</taxon>
        <taxon>Viridiplantae</taxon>
        <taxon>Streptophyta</taxon>
        <taxon>Embryophyta</taxon>
        <taxon>Tracheophyta</taxon>
        <taxon>Spermatophyta</taxon>
        <taxon>Magnoliopsida</taxon>
        <taxon>Liliopsida</taxon>
        <taxon>Poales</taxon>
        <taxon>Poaceae</taxon>
        <taxon>PACMAD clade</taxon>
        <taxon>Panicoideae</taxon>
        <taxon>Panicodae</taxon>
        <taxon>Paniceae</taxon>
        <taxon>Panicinae</taxon>
        <taxon>Panicum</taxon>
        <taxon>Panicum sect. Panicum</taxon>
    </lineage>
</organism>
<dbReference type="PANTHER" id="PTHR10653">
    <property type="entry name" value="F-ACTIN-CAPPING PROTEIN SUBUNIT ALPHA"/>
    <property type="match status" value="1"/>
</dbReference>
<dbReference type="GO" id="GO:0051015">
    <property type="term" value="F:actin filament binding"/>
    <property type="evidence" value="ECO:0007669"/>
    <property type="project" value="TreeGrafter"/>
</dbReference>
<dbReference type="EMBL" id="PQIB02000002">
    <property type="protein sequence ID" value="RLN35942.1"/>
    <property type="molecule type" value="Genomic_DNA"/>
</dbReference>
<sequence>MGTWTIFNRPEPAPHPPACSHAPSVRVAIDPPPTPSSLLSQPFRALHIAFPPSPPTAPAAPAPEMSDEGGAGEPPSDSQKREIAVWFLSNAPAGEIHYVAKGNPPPLPFLIPILCVISLCPNARRASADVRALLGDDAVYEAAAAEAFPEYNKAHLVSLELPDRSGDIIIATYGELDRNNYLDPRTAQVATVDHIKQTCTKLRPAADEELPSAYIEEFRSAVDVELSKYVAEAYPKGVCAVYCISGKDIEGPGADFGFAVVISAAKRSPQNFWYCPTHAFCLFLVLKESYNVCLILHIWITSDEGQLNIVSSSNGSWRSIWTMDFNYELQFVDIKGKIQVDAHYFEEGNVQLDTNIDCKDSTIMQISTFYNEEYCIYMSPDDCADSITNIIRHHESEYLSSLEESYLNLSDATFKDLRRKLPVTRTLFPWHNTLAFSLTRDLAKELALGK</sequence>
<proteinExistence type="inferred from homology"/>
<keyword evidence="7" id="KW-1185">Reference proteome</keyword>
<dbReference type="Proteomes" id="UP000275267">
    <property type="component" value="Unassembled WGS sequence"/>
</dbReference>
<evidence type="ECO:0000313" key="7">
    <source>
        <dbReference type="Proteomes" id="UP000275267"/>
    </source>
</evidence>
<dbReference type="InterPro" id="IPR002189">
    <property type="entry name" value="CapZ_alpha"/>
</dbReference>
<dbReference type="InterPro" id="IPR017865">
    <property type="entry name" value="F-actin_cap_asu_CS"/>
</dbReference>
<dbReference type="InterPro" id="IPR042276">
    <property type="entry name" value="CapZ_alpha/beta_2"/>
</dbReference>
<evidence type="ECO:0000256" key="4">
    <source>
        <dbReference type="ARBA" id="ARBA00023203"/>
    </source>
</evidence>
<evidence type="ECO:0000313" key="6">
    <source>
        <dbReference type="EMBL" id="RLN35942.1"/>
    </source>
</evidence>
<dbReference type="PANTHER" id="PTHR10653:SF0">
    <property type="entry name" value="F-ACTIN-CAPPING PROTEIN SUBUNIT ALPHA"/>
    <property type="match status" value="1"/>
</dbReference>
<comment type="caution">
    <text evidence="6">The sequence shown here is derived from an EMBL/GenBank/DDBJ whole genome shotgun (WGS) entry which is preliminary data.</text>
</comment>
<name>A0A3L6TCP1_PANMI</name>
<keyword evidence="3" id="KW-0117">Actin capping</keyword>
<dbReference type="Gene3D" id="3.30.1140.60">
    <property type="entry name" value="F-actin capping protein, alpha subunit"/>
    <property type="match status" value="1"/>
</dbReference>
<comment type="similarity">
    <text evidence="1">Belongs to the F-actin-capping protein alpha subunit family.</text>
</comment>
<dbReference type="GO" id="GO:0030863">
    <property type="term" value="C:cortical cytoskeleton"/>
    <property type="evidence" value="ECO:0007669"/>
    <property type="project" value="TreeGrafter"/>
</dbReference>
<evidence type="ECO:0000256" key="3">
    <source>
        <dbReference type="ARBA" id="ARBA00022467"/>
    </source>
</evidence>
<dbReference type="STRING" id="4540.A0A3L6TCP1"/>
<dbReference type="GO" id="GO:0030036">
    <property type="term" value="P:actin cytoskeleton organization"/>
    <property type="evidence" value="ECO:0007669"/>
    <property type="project" value="TreeGrafter"/>
</dbReference>
<keyword evidence="4" id="KW-0009">Actin-binding</keyword>
<dbReference type="InterPro" id="IPR042489">
    <property type="entry name" value="CapZ_alpha_1"/>
</dbReference>
<dbReference type="AlphaFoldDB" id="A0A3L6TCP1"/>
<accession>A0A3L6TCP1</accession>
<dbReference type="Gene3D" id="3.90.1150.210">
    <property type="entry name" value="F-actin capping protein, beta subunit"/>
    <property type="match status" value="1"/>
</dbReference>
<dbReference type="SUPFAM" id="SSF90096">
    <property type="entry name" value="Subunits of heterodimeric actin filament capping protein Capz"/>
    <property type="match status" value="1"/>
</dbReference>